<keyword evidence="1" id="KW-0732">Signal</keyword>
<dbReference type="Proteomes" id="UP000533598">
    <property type="component" value="Unassembled WGS sequence"/>
</dbReference>
<dbReference type="InterPro" id="IPR029052">
    <property type="entry name" value="Metallo-depent_PP-like"/>
</dbReference>
<keyword evidence="4" id="KW-1185">Reference proteome</keyword>
<reference evidence="3 4" key="1">
    <citation type="submission" date="2020-08" db="EMBL/GenBank/DDBJ databases">
        <title>Sequencing the genomes of 1000 actinobacteria strains.</title>
        <authorList>
            <person name="Klenk H.-P."/>
        </authorList>
    </citation>
    <scope>NUCLEOTIDE SEQUENCE [LARGE SCALE GENOMIC DNA]</scope>
    <source>
        <strain evidence="3 4">DSM 44230</strain>
    </source>
</reference>
<evidence type="ECO:0000256" key="1">
    <source>
        <dbReference type="ARBA" id="ARBA00022729"/>
    </source>
</evidence>
<protein>
    <recommendedName>
        <fullName evidence="2">Calcineurin-like phosphoesterase domain-containing protein</fullName>
    </recommendedName>
</protein>
<dbReference type="InterPro" id="IPR039331">
    <property type="entry name" value="PAPs-like"/>
</dbReference>
<name>A0A7W7CA62_9PSEU</name>
<dbReference type="RefSeq" id="WP_185003338.1">
    <property type="nucleotide sequence ID" value="NZ_BAAAUI010000035.1"/>
</dbReference>
<dbReference type="SUPFAM" id="SSF56300">
    <property type="entry name" value="Metallo-dependent phosphatases"/>
    <property type="match status" value="1"/>
</dbReference>
<evidence type="ECO:0000259" key="2">
    <source>
        <dbReference type="Pfam" id="PF00149"/>
    </source>
</evidence>
<dbReference type="AlphaFoldDB" id="A0A7W7CA62"/>
<evidence type="ECO:0000313" key="4">
    <source>
        <dbReference type="Proteomes" id="UP000533598"/>
    </source>
</evidence>
<dbReference type="PANTHER" id="PTHR22953:SF153">
    <property type="entry name" value="PURPLE ACID PHOSPHATASE"/>
    <property type="match status" value="1"/>
</dbReference>
<dbReference type="Gene3D" id="3.60.21.10">
    <property type="match status" value="1"/>
</dbReference>
<organism evidence="3 4">
    <name type="scientific">Crossiella cryophila</name>
    <dbReference type="NCBI Taxonomy" id="43355"/>
    <lineage>
        <taxon>Bacteria</taxon>
        <taxon>Bacillati</taxon>
        <taxon>Actinomycetota</taxon>
        <taxon>Actinomycetes</taxon>
        <taxon>Pseudonocardiales</taxon>
        <taxon>Pseudonocardiaceae</taxon>
        <taxon>Crossiella</taxon>
    </lineage>
</organism>
<dbReference type="GO" id="GO:0003993">
    <property type="term" value="F:acid phosphatase activity"/>
    <property type="evidence" value="ECO:0007669"/>
    <property type="project" value="InterPro"/>
</dbReference>
<feature type="domain" description="Calcineurin-like phosphoesterase" evidence="2">
    <location>
        <begin position="16"/>
        <end position="196"/>
    </location>
</feature>
<proteinExistence type="predicted"/>
<dbReference type="PANTHER" id="PTHR22953">
    <property type="entry name" value="ACID PHOSPHATASE RELATED"/>
    <property type="match status" value="1"/>
</dbReference>
<accession>A0A7W7CA62</accession>
<gene>
    <name evidence="3" type="ORF">HNR67_003499</name>
</gene>
<evidence type="ECO:0000313" key="3">
    <source>
        <dbReference type="EMBL" id="MBB4677381.1"/>
    </source>
</evidence>
<comment type="caution">
    <text evidence="3">The sequence shown here is derived from an EMBL/GenBank/DDBJ whole genome shotgun (WGS) entry which is preliminary data.</text>
</comment>
<dbReference type="EMBL" id="JACHMH010000001">
    <property type="protein sequence ID" value="MBB4677381.1"/>
    <property type="molecule type" value="Genomic_DNA"/>
</dbReference>
<sequence>MAPVAAAAAAPAADVTVVAAGDICGSNCKATAAVVGQINPSAVLTAGDNAYDSGTLSEYRTRYDPTWGKYKTITYPSPGNHEYNTSKASGYFDYFNGVGVQNGRAGDRSKGYYDWEIGNWKFIALNSNFSKIDSAAQLSWLKDRLRTNTKQCVAAYWHHPLFTLGSHTGETKARPLWQALYDAKADLVLVGHDHNYQRFAPQNPQGKADSAGLRQVLVGTGGKSNYNFSRDLPNVDAKDAKSNGVLKLTLSGTSYRGDFVPVSGQSYKDSFTGTCHAKR</sequence>
<dbReference type="Pfam" id="PF00149">
    <property type="entry name" value="Metallophos"/>
    <property type="match status" value="1"/>
</dbReference>
<dbReference type="InterPro" id="IPR004843">
    <property type="entry name" value="Calcineurin-like_PHP"/>
</dbReference>